<dbReference type="AlphaFoldDB" id="A0A978UD95"/>
<reference evidence="2" key="1">
    <citation type="journal article" date="2021" name="Front. Plant Sci.">
        <title>Chromosome-Scale Genome Assembly for Chinese Sour Jujube and Insights Into Its Genome Evolution and Domestication Signature.</title>
        <authorList>
            <person name="Shen L.-Y."/>
            <person name="Luo H."/>
            <person name="Wang X.-L."/>
            <person name="Wang X.-M."/>
            <person name="Qiu X.-J."/>
            <person name="Liu H."/>
            <person name="Zhou S.-S."/>
            <person name="Jia K.-H."/>
            <person name="Nie S."/>
            <person name="Bao Y.-T."/>
            <person name="Zhang R.-G."/>
            <person name="Yun Q.-Z."/>
            <person name="Chai Y.-H."/>
            <person name="Lu J.-Y."/>
            <person name="Li Y."/>
            <person name="Zhao S.-W."/>
            <person name="Mao J.-F."/>
            <person name="Jia S.-G."/>
            <person name="Mao Y.-M."/>
        </authorList>
    </citation>
    <scope>NUCLEOTIDE SEQUENCE</scope>
    <source>
        <strain evidence="2">AT0</strain>
        <tissue evidence="2">Leaf</tissue>
    </source>
</reference>
<proteinExistence type="predicted"/>
<protein>
    <submittedName>
        <fullName evidence="2">Uncharacterized protein</fullName>
    </submittedName>
</protein>
<evidence type="ECO:0000256" key="1">
    <source>
        <dbReference type="SAM" id="Phobius"/>
    </source>
</evidence>
<keyword evidence="1" id="KW-0812">Transmembrane</keyword>
<comment type="caution">
    <text evidence="2">The sequence shown here is derived from an EMBL/GenBank/DDBJ whole genome shotgun (WGS) entry which is preliminary data.</text>
</comment>
<name>A0A978UD95_ZIZJJ</name>
<dbReference type="Proteomes" id="UP000813462">
    <property type="component" value="Unassembled WGS sequence"/>
</dbReference>
<keyword evidence="1" id="KW-0472">Membrane</keyword>
<accession>A0A978UD95</accession>
<gene>
    <name evidence="2" type="ORF">FEM48_Zijuj12G0122300</name>
</gene>
<feature type="transmembrane region" description="Helical" evidence="1">
    <location>
        <begin position="12"/>
        <end position="30"/>
    </location>
</feature>
<organism evidence="2 3">
    <name type="scientific">Ziziphus jujuba var. spinosa</name>
    <dbReference type="NCBI Taxonomy" id="714518"/>
    <lineage>
        <taxon>Eukaryota</taxon>
        <taxon>Viridiplantae</taxon>
        <taxon>Streptophyta</taxon>
        <taxon>Embryophyta</taxon>
        <taxon>Tracheophyta</taxon>
        <taxon>Spermatophyta</taxon>
        <taxon>Magnoliopsida</taxon>
        <taxon>eudicotyledons</taxon>
        <taxon>Gunneridae</taxon>
        <taxon>Pentapetalae</taxon>
        <taxon>rosids</taxon>
        <taxon>fabids</taxon>
        <taxon>Rosales</taxon>
        <taxon>Rhamnaceae</taxon>
        <taxon>Paliureae</taxon>
        <taxon>Ziziphus</taxon>
    </lineage>
</organism>
<dbReference type="EMBL" id="JAEACU010000012">
    <property type="protein sequence ID" value="KAH7512738.1"/>
    <property type="molecule type" value="Genomic_DNA"/>
</dbReference>
<evidence type="ECO:0000313" key="3">
    <source>
        <dbReference type="Proteomes" id="UP000813462"/>
    </source>
</evidence>
<evidence type="ECO:0000313" key="2">
    <source>
        <dbReference type="EMBL" id="KAH7512738.1"/>
    </source>
</evidence>
<sequence>MTMRFVFSTDKIVPIVVFGFLTLNYFFAGFGSHAQLLPEDEGNKLECKLENGVRDFTIHEIGSVRVFMTFFHLAG</sequence>
<keyword evidence="1" id="KW-1133">Transmembrane helix</keyword>